<dbReference type="GO" id="GO:0005886">
    <property type="term" value="C:plasma membrane"/>
    <property type="evidence" value="ECO:0007669"/>
    <property type="project" value="UniProtKB-SubCell"/>
</dbReference>
<dbReference type="PROSITE" id="PS51371">
    <property type="entry name" value="CBS"/>
    <property type="match status" value="2"/>
</dbReference>
<dbReference type="Pfam" id="PF03448">
    <property type="entry name" value="MgtE_N"/>
    <property type="match status" value="1"/>
</dbReference>
<evidence type="ECO:0000256" key="1">
    <source>
        <dbReference type="ARBA" id="ARBA00004141"/>
    </source>
</evidence>
<dbReference type="InterPro" id="IPR038076">
    <property type="entry name" value="MgtE_N_sf"/>
</dbReference>
<comment type="subcellular location">
    <subcellularLocation>
        <location evidence="9">Cell membrane</location>
        <topology evidence="9">Multi-pass membrane protein</topology>
    </subcellularLocation>
    <subcellularLocation>
        <location evidence="1">Membrane</location>
        <topology evidence="1">Multi-pass membrane protein</topology>
    </subcellularLocation>
</comment>
<comment type="similarity">
    <text evidence="2 9">Belongs to the SLC41A transporter family.</text>
</comment>
<keyword evidence="6 9" id="KW-1133">Transmembrane helix</keyword>
<dbReference type="NCBIfam" id="TIGR00400">
    <property type="entry name" value="mgtE"/>
    <property type="match status" value="1"/>
</dbReference>
<comment type="caution">
    <text evidence="11">The sequence shown here is derived from an EMBL/GenBank/DDBJ whole genome shotgun (WGS) entry which is preliminary data.</text>
</comment>
<keyword evidence="7 9" id="KW-0472">Membrane</keyword>
<dbReference type="SUPFAM" id="SSF54631">
    <property type="entry name" value="CBS-domain pair"/>
    <property type="match status" value="1"/>
</dbReference>
<dbReference type="PANTHER" id="PTHR43773:SF1">
    <property type="entry name" value="MAGNESIUM TRANSPORTER MGTE"/>
    <property type="match status" value="1"/>
</dbReference>
<accession>A0A540V9S8</accession>
<evidence type="ECO:0000256" key="8">
    <source>
        <dbReference type="PROSITE-ProRule" id="PRU00703"/>
    </source>
</evidence>
<dbReference type="SUPFAM" id="SSF158791">
    <property type="entry name" value="MgtE N-terminal domain-like"/>
    <property type="match status" value="1"/>
</dbReference>
<keyword evidence="9" id="KW-1003">Cell membrane</keyword>
<name>A0A540V9S8_9CHLR</name>
<organism evidence="11 12">
    <name type="scientific">Litorilinea aerophila</name>
    <dbReference type="NCBI Taxonomy" id="1204385"/>
    <lineage>
        <taxon>Bacteria</taxon>
        <taxon>Bacillati</taxon>
        <taxon>Chloroflexota</taxon>
        <taxon>Caldilineae</taxon>
        <taxon>Caldilineales</taxon>
        <taxon>Caldilineaceae</taxon>
        <taxon>Litorilinea</taxon>
    </lineage>
</organism>
<sequence length="510" mass="55685">MHLHRRTCPAVPDRRRCSSNGIKVICVCPMLTSCPSVVLPARPSALLIGCCRNIGKEAEIMVDPINIEDALQHIETLLAANDLDSAAEFLRSLHPADSAEILSTLEPDIQSALVARLQPTELAEVLGQMDEDDAAEVVQHMDVSALADVLDEMEPDVVADLLGELEPEAAHQLLQEMDEGEVVAPLMAYPEDSAGGIMNVAPPCLRRHMTVAEAFQFIKEHYQDANEIFYLYVLDRYGRLIGVVNLRALILAEPEQTIEEIMDRDVISVRVDADQEEVAQLLARYDLLALPVVDAEDKLVGIITVDDVVDVLEEEATEDIYRLAQVSEHAEIFSPITQAIRNRLPWLYINLGTAILASSVVSLFEETIAQVALLATFMPIVAGQGGNAGNQSMTIVVRSLALGEIDVDSAWKALRHELMLGLIHGVLLGVTIGLIAWFWKGNPWLGVIIGLAMLANLIIAAIVGVLVPTTLKRLKVDPALASSVFVTTATDVMGFAIFLGLATYFLNWLR</sequence>
<dbReference type="Gene3D" id="1.25.60.10">
    <property type="entry name" value="MgtE N-terminal domain-like"/>
    <property type="match status" value="1"/>
</dbReference>
<dbReference type="SMART" id="SM00116">
    <property type="entry name" value="CBS"/>
    <property type="match status" value="2"/>
</dbReference>
<dbReference type="Proteomes" id="UP000317371">
    <property type="component" value="Unassembled WGS sequence"/>
</dbReference>
<evidence type="ECO:0000256" key="4">
    <source>
        <dbReference type="ARBA" id="ARBA00022692"/>
    </source>
</evidence>
<dbReference type="Gene3D" id="3.10.580.10">
    <property type="entry name" value="CBS-domain"/>
    <property type="match status" value="1"/>
</dbReference>
<proteinExistence type="inferred from homology"/>
<dbReference type="SMART" id="SM00924">
    <property type="entry name" value="MgtE_N"/>
    <property type="match status" value="1"/>
</dbReference>
<keyword evidence="5 9" id="KW-0460">Magnesium</keyword>
<dbReference type="InterPro" id="IPR046342">
    <property type="entry name" value="CBS_dom_sf"/>
</dbReference>
<dbReference type="OrthoDB" id="9790355at2"/>
<evidence type="ECO:0000256" key="6">
    <source>
        <dbReference type="ARBA" id="ARBA00022989"/>
    </source>
</evidence>
<evidence type="ECO:0000259" key="10">
    <source>
        <dbReference type="PROSITE" id="PS51371"/>
    </source>
</evidence>
<comment type="caution">
    <text evidence="9">Lacks conserved residue(s) required for the propagation of feature annotation.</text>
</comment>
<feature type="transmembrane region" description="Helical" evidence="9">
    <location>
        <begin position="418"/>
        <end position="439"/>
    </location>
</feature>
<feature type="domain" description="CBS" evidence="10">
    <location>
        <begin position="198"/>
        <end position="260"/>
    </location>
</feature>
<keyword evidence="4 9" id="KW-0812">Transmembrane</keyword>
<comment type="function">
    <text evidence="9">Acts as a magnesium transporter.</text>
</comment>
<dbReference type="InterPro" id="IPR006669">
    <property type="entry name" value="MgtE_transporter"/>
</dbReference>
<dbReference type="InterPro" id="IPR006668">
    <property type="entry name" value="Mg_transptr_MgtE_intracell_dom"/>
</dbReference>
<dbReference type="SUPFAM" id="SSF161093">
    <property type="entry name" value="MgtE membrane domain-like"/>
    <property type="match status" value="1"/>
</dbReference>
<dbReference type="PROSITE" id="PS51257">
    <property type="entry name" value="PROKAR_LIPOPROTEIN"/>
    <property type="match status" value="1"/>
</dbReference>
<dbReference type="EMBL" id="VIGC01000039">
    <property type="protein sequence ID" value="TQE93482.1"/>
    <property type="molecule type" value="Genomic_DNA"/>
</dbReference>
<dbReference type="Pfam" id="PF00571">
    <property type="entry name" value="CBS"/>
    <property type="match status" value="2"/>
</dbReference>
<dbReference type="InterPro" id="IPR036739">
    <property type="entry name" value="SLC41_membr_dom_sf"/>
</dbReference>
<evidence type="ECO:0000313" key="12">
    <source>
        <dbReference type="Proteomes" id="UP000317371"/>
    </source>
</evidence>
<dbReference type="GO" id="GO:0015095">
    <property type="term" value="F:magnesium ion transmembrane transporter activity"/>
    <property type="evidence" value="ECO:0007669"/>
    <property type="project" value="UniProtKB-UniRule"/>
</dbReference>
<dbReference type="Pfam" id="PF01769">
    <property type="entry name" value="MgtE"/>
    <property type="match status" value="1"/>
</dbReference>
<keyword evidence="3 9" id="KW-0813">Transport</keyword>
<protein>
    <recommendedName>
        <fullName evidence="9">Magnesium transporter MgtE</fullName>
    </recommendedName>
</protein>
<dbReference type="FunCoup" id="A0A540V9S8">
    <property type="interactions" value="162"/>
</dbReference>
<dbReference type="InParanoid" id="A0A540V9S8"/>
<evidence type="ECO:0000256" key="3">
    <source>
        <dbReference type="ARBA" id="ARBA00022448"/>
    </source>
</evidence>
<dbReference type="AlphaFoldDB" id="A0A540V9S8"/>
<dbReference type="GO" id="GO:0046872">
    <property type="term" value="F:metal ion binding"/>
    <property type="evidence" value="ECO:0007669"/>
    <property type="project" value="UniProtKB-KW"/>
</dbReference>
<evidence type="ECO:0000256" key="5">
    <source>
        <dbReference type="ARBA" id="ARBA00022842"/>
    </source>
</evidence>
<gene>
    <name evidence="11" type="primary">mgtE</name>
    <name evidence="11" type="ORF">FKZ61_21275</name>
</gene>
<keyword evidence="8" id="KW-0129">CBS domain</keyword>
<dbReference type="CDD" id="cd04606">
    <property type="entry name" value="CBS_pair_Mg_transporter"/>
    <property type="match status" value="1"/>
</dbReference>
<dbReference type="InterPro" id="IPR006667">
    <property type="entry name" value="SLC41_membr_dom"/>
</dbReference>
<dbReference type="PANTHER" id="PTHR43773">
    <property type="entry name" value="MAGNESIUM TRANSPORTER MGTE"/>
    <property type="match status" value="1"/>
</dbReference>
<evidence type="ECO:0000256" key="7">
    <source>
        <dbReference type="ARBA" id="ARBA00023136"/>
    </source>
</evidence>
<keyword evidence="12" id="KW-1185">Reference proteome</keyword>
<feature type="transmembrane region" description="Helical" evidence="9">
    <location>
        <begin position="445"/>
        <end position="467"/>
    </location>
</feature>
<reference evidence="11 12" key="1">
    <citation type="submission" date="2019-06" db="EMBL/GenBank/DDBJ databases">
        <title>Genome sequence of Litorilinea aerophila BAA-2444.</title>
        <authorList>
            <person name="Maclea K.S."/>
            <person name="Maurais E.G."/>
            <person name="Iannazzi L.C."/>
        </authorList>
    </citation>
    <scope>NUCLEOTIDE SEQUENCE [LARGE SCALE GENOMIC DNA]</scope>
    <source>
        <strain evidence="11 12">ATCC BAA-2444</strain>
    </source>
</reference>
<evidence type="ECO:0000256" key="9">
    <source>
        <dbReference type="RuleBase" id="RU362011"/>
    </source>
</evidence>
<comment type="subunit">
    <text evidence="9">Homodimer.</text>
</comment>
<feature type="transmembrane region" description="Helical" evidence="9">
    <location>
        <begin position="479"/>
        <end position="506"/>
    </location>
</feature>
<feature type="domain" description="CBS" evidence="10">
    <location>
        <begin position="262"/>
        <end position="318"/>
    </location>
</feature>
<keyword evidence="9" id="KW-0479">Metal-binding</keyword>
<dbReference type="Gene3D" id="1.10.357.20">
    <property type="entry name" value="SLC41 divalent cation transporters, integral membrane domain"/>
    <property type="match status" value="1"/>
</dbReference>
<dbReference type="InterPro" id="IPR000644">
    <property type="entry name" value="CBS_dom"/>
</dbReference>
<evidence type="ECO:0000313" key="11">
    <source>
        <dbReference type="EMBL" id="TQE93482.1"/>
    </source>
</evidence>
<evidence type="ECO:0000256" key="2">
    <source>
        <dbReference type="ARBA" id="ARBA00009749"/>
    </source>
</evidence>